<sequence>MSFDSVEQYFLSTPSPSWRTARSEQITTFLHDQKKSGNCVAIVTSGGTTVPLERNTVRFLDNFSTGSRGAAAVEHLLKLGYAVIYLYRPGSIAPFARHFPNEFSNHLDLYFMKHLSIDEEPQYKVSLSLENEELHHLVEKAVRPYQESVRNNNILALSFETVDDYLFSLRLVSELVKPWRERVLFYLSAAVSDFYIPNAELTEHKMESSTGSLKLELLPTPKMLGVLRNEWAPNAFFVSFKLETNWDRLLKKARLSVEKYGMHVVVANELKSRYHEVLLVSKNEARRLIRPNEQTDIDASLVDAVVSMHFKYIATHSVSFPSKMGAHVHKYSRFHAWKRRYTPTQIVALMTLVHDHQIEIAAVLLGGVLSALLSFLPSTTNRISSR</sequence>
<reference evidence="3" key="2">
    <citation type="submission" date="2011-02" db="EMBL/GenBank/DDBJ databases">
        <authorList>
            <person name="MacLean D."/>
        </authorList>
    </citation>
    <scope>NUCLEOTIDE SEQUENCE</scope>
</reference>
<accession>F0WIF8</accession>
<dbReference type="InterPro" id="IPR007085">
    <property type="entry name" value="DNA/pantothenate-metab_flavo_C"/>
</dbReference>
<dbReference type="GO" id="GO:0015937">
    <property type="term" value="P:coenzyme A biosynthetic process"/>
    <property type="evidence" value="ECO:0007669"/>
    <property type="project" value="UniProtKB-ARBA"/>
</dbReference>
<dbReference type="AlphaFoldDB" id="F0WIF8"/>
<reference evidence="3" key="1">
    <citation type="journal article" date="2011" name="PLoS Biol.">
        <title>Gene gain and loss during evolution of obligate parasitism in the white rust pathogen of Arabidopsis thaliana.</title>
        <authorList>
            <person name="Kemen E."/>
            <person name="Gardiner A."/>
            <person name="Schultz-Larsen T."/>
            <person name="Kemen A.C."/>
            <person name="Balmuth A.L."/>
            <person name="Robert-Seilaniantz A."/>
            <person name="Bailey K."/>
            <person name="Holub E."/>
            <person name="Studholme D.J."/>
            <person name="Maclean D."/>
            <person name="Jones J.D."/>
        </authorList>
    </citation>
    <scope>NUCLEOTIDE SEQUENCE</scope>
</reference>
<dbReference type="SUPFAM" id="SSF102645">
    <property type="entry name" value="CoaB-like"/>
    <property type="match status" value="1"/>
</dbReference>
<dbReference type="PANTHER" id="PTHR12290">
    <property type="entry name" value="CORNICHON-RELATED"/>
    <property type="match status" value="1"/>
</dbReference>
<dbReference type="EMBL" id="FR824155">
    <property type="protein sequence ID" value="CCA21040.1"/>
    <property type="molecule type" value="Genomic_DNA"/>
</dbReference>
<organism evidence="3">
    <name type="scientific">Albugo laibachii Nc14</name>
    <dbReference type="NCBI Taxonomy" id="890382"/>
    <lineage>
        <taxon>Eukaryota</taxon>
        <taxon>Sar</taxon>
        <taxon>Stramenopiles</taxon>
        <taxon>Oomycota</taxon>
        <taxon>Peronosporomycetes</taxon>
        <taxon>Albuginales</taxon>
        <taxon>Albuginaceae</taxon>
        <taxon>Albugo</taxon>
    </lineage>
</organism>
<gene>
    <name evidence="3" type="primary">AlNc14C110G6358</name>
    <name evidence="3" type="ORF">ALNC14_071830</name>
</gene>
<dbReference type="InterPro" id="IPR035929">
    <property type="entry name" value="CoaB-like_sf"/>
</dbReference>
<evidence type="ECO:0000313" key="3">
    <source>
        <dbReference type="EMBL" id="CCA21040.1"/>
    </source>
</evidence>
<evidence type="ECO:0000259" key="2">
    <source>
        <dbReference type="Pfam" id="PF04127"/>
    </source>
</evidence>
<comment type="similarity">
    <text evidence="1">Belongs to the PPC synthetase family.</text>
</comment>
<dbReference type="GO" id="GO:0003824">
    <property type="term" value="F:catalytic activity"/>
    <property type="evidence" value="ECO:0007669"/>
    <property type="project" value="UniProtKB-ARBA"/>
</dbReference>
<name>F0WIF8_9STRA</name>
<dbReference type="Gene3D" id="3.40.50.10300">
    <property type="entry name" value="CoaB-like"/>
    <property type="match status" value="1"/>
</dbReference>
<protein>
    <submittedName>
        <fullName evidence="3">Uncharacterized protein AlNc14C110G6358</fullName>
    </submittedName>
</protein>
<dbReference type="Pfam" id="PF04127">
    <property type="entry name" value="DFP"/>
    <property type="match status" value="1"/>
</dbReference>
<evidence type="ECO:0000256" key="1">
    <source>
        <dbReference type="ARBA" id="ARBA00005703"/>
    </source>
</evidence>
<proteinExistence type="inferred from homology"/>
<dbReference type="HOGENOM" id="CLU_042326_0_0_1"/>
<feature type="domain" description="DNA/pantothenate metabolism flavoprotein C-terminal" evidence="2">
    <location>
        <begin position="179"/>
        <end position="297"/>
    </location>
</feature>